<dbReference type="Gene3D" id="3.20.20.80">
    <property type="entry name" value="Glycosidases"/>
    <property type="match status" value="1"/>
</dbReference>
<evidence type="ECO:0000256" key="9">
    <source>
        <dbReference type="ARBA" id="ARBA00032230"/>
    </source>
</evidence>
<dbReference type="InterPro" id="IPR017853">
    <property type="entry name" value="GH"/>
</dbReference>
<dbReference type="PRINTS" id="PR00132">
    <property type="entry name" value="GLHYDRLASE2"/>
</dbReference>
<dbReference type="Pfam" id="PF00754">
    <property type="entry name" value="F5_F8_type_C"/>
    <property type="match status" value="1"/>
</dbReference>
<dbReference type="Gene3D" id="2.60.120.260">
    <property type="entry name" value="Galactose-binding domain-like"/>
    <property type="match status" value="2"/>
</dbReference>
<feature type="chain" id="PRO_5004486302" description="beta-galactosidase" evidence="10">
    <location>
        <begin position="20"/>
        <end position="1348"/>
    </location>
</feature>
<dbReference type="SMART" id="SM01038">
    <property type="entry name" value="Bgal_small_N"/>
    <property type="match status" value="1"/>
</dbReference>
<comment type="similarity">
    <text evidence="3">Belongs to the glycosyl hydrolase 2 family.</text>
</comment>
<dbReference type="GO" id="GO:0005990">
    <property type="term" value="P:lactose catabolic process"/>
    <property type="evidence" value="ECO:0007669"/>
    <property type="project" value="TreeGrafter"/>
</dbReference>
<dbReference type="InterPro" id="IPR000421">
    <property type="entry name" value="FA58C"/>
</dbReference>
<dbReference type="InterPro" id="IPR008979">
    <property type="entry name" value="Galactose-bd-like_sf"/>
</dbReference>
<dbReference type="InterPro" id="IPR014718">
    <property type="entry name" value="GH-type_carb-bd"/>
</dbReference>
<comment type="catalytic activity">
    <reaction evidence="1">
        <text>Hydrolysis of terminal non-reducing beta-D-galactose residues in beta-D-galactosides.</text>
        <dbReference type="EC" id="3.2.1.23"/>
    </reaction>
</comment>
<reference evidence="12 13" key="1">
    <citation type="submission" date="2008-12" db="EMBL/GenBank/DDBJ databases">
        <authorList>
            <person name="Fulton L."/>
            <person name="Clifton S."/>
            <person name="Fulton B."/>
            <person name="Xu J."/>
            <person name="Minx P."/>
            <person name="Pepin K.H."/>
            <person name="Johnson M."/>
            <person name="Bhonagiri V."/>
            <person name="Nash W.E."/>
            <person name="Mardis E.R."/>
            <person name="Wilson R.K."/>
        </authorList>
    </citation>
    <scope>NUCLEOTIDE SEQUENCE [LARGE SCALE GENOMIC DNA]</scope>
    <source>
        <strain evidence="12 13">DSM 18228</strain>
    </source>
</reference>
<organism evidence="12 13">
    <name type="scientific">Phocaeicola coprophilus DSM 18228 = JCM 13818</name>
    <dbReference type="NCBI Taxonomy" id="547042"/>
    <lineage>
        <taxon>Bacteria</taxon>
        <taxon>Pseudomonadati</taxon>
        <taxon>Bacteroidota</taxon>
        <taxon>Bacteroidia</taxon>
        <taxon>Bacteroidales</taxon>
        <taxon>Bacteroidaceae</taxon>
        <taxon>Phocaeicola</taxon>
    </lineage>
</organism>
<evidence type="ECO:0000256" key="4">
    <source>
        <dbReference type="ARBA" id="ARBA00011245"/>
    </source>
</evidence>
<keyword evidence="8" id="KW-0326">Glycosidase</keyword>
<dbReference type="Pfam" id="PF02837">
    <property type="entry name" value="Glyco_hydro_2_N"/>
    <property type="match status" value="1"/>
</dbReference>
<evidence type="ECO:0000256" key="7">
    <source>
        <dbReference type="ARBA" id="ARBA00022837"/>
    </source>
</evidence>
<keyword evidence="13" id="KW-1185">Reference proteome</keyword>
<evidence type="ECO:0000313" key="13">
    <source>
        <dbReference type="Proteomes" id="UP000014073"/>
    </source>
</evidence>
<dbReference type="Pfam" id="PF00703">
    <property type="entry name" value="Glyco_hydro_2"/>
    <property type="match status" value="1"/>
</dbReference>
<gene>
    <name evidence="12" type="ORF">BACCOPRO_03309</name>
</gene>
<comment type="cofactor">
    <cofactor evidence="2">
        <name>Ca(2+)</name>
        <dbReference type="ChEBI" id="CHEBI:29108"/>
    </cofactor>
</comment>
<evidence type="ECO:0000256" key="1">
    <source>
        <dbReference type="ARBA" id="ARBA00001412"/>
    </source>
</evidence>
<protein>
    <recommendedName>
        <fullName evidence="5">beta-galactosidase</fullName>
        <ecNumber evidence="5">3.2.1.23</ecNumber>
    </recommendedName>
    <alternativeName>
        <fullName evidence="9">Lactase</fullName>
    </alternativeName>
</protein>
<dbReference type="InterPro" id="IPR006104">
    <property type="entry name" value="Glyco_hydro_2_N"/>
</dbReference>
<dbReference type="GO" id="GO:0030246">
    <property type="term" value="F:carbohydrate binding"/>
    <property type="evidence" value="ECO:0007669"/>
    <property type="project" value="InterPro"/>
</dbReference>
<dbReference type="InterPro" id="IPR050347">
    <property type="entry name" value="Bact_Beta-galactosidase"/>
</dbReference>
<dbReference type="GO" id="GO:0009341">
    <property type="term" value="C:beta-galactosidase complex"/>
    <property type="evidence" value="ECO:0007669"/>
    <property type="project" value="InterPro"/>
</dbReference>
<dbReference type="SUPFAM" id="SSF51445">
    <property type="entry name" value="(Trans)glycosidases"/>
    <property type="match status" value="1"/>
</dbReference>
<dbReference type="EC" id="3.2.1.23" evidence="5"/>
<dbReference type="HOGENOM" id="CLU_002346_1_1_10"/>
<evidence type="ECO:0000256" key="10">
    <source>
        <dbReference type="SAM" id="SignalP"/>
    </source>
</evidence>
<dbReference type="Pfam" id="PF02836">
    <property type="entry name" value="Glyco_hydro_2_C"/>
    <property type="match status" value="1"/>
</dbReference>
<dbReference type="Pfam" id="PF02929">
    <property type="entry name" value="Bgal_small_N"/>
    <property type="match status" value="1"/>
</dbReference>
<comment type="caution">
    <text evidence="12">The sequence shown here is derived from an EMBL/GenBank/DDBJ whole genome shotgun (WGS) entry which is preliminary data.</text>
</comment>
<dbReference type="PANTHER" id="PTHR46323:SF2">
    <property type="entry name" value="BETA-GALACTOSIDASE"/>
    <property type="match status" value="1"/>
</dbReference>
<dbReference type="InterPro" id="IPR013783">
    <property type="entry name" value="Ig-like_fold"/>
</dbReference>
<dbReference type="GO" id="GO:0004565">
    <property type="term" value="F:beta-galactosidase activity"/>
    <property type="evidence" value="ECO:0007669"/>
    <property type="project" value="UniProtKB-EC"/>
</dbReference>
<comment type="subunit">
    <text evidence="4">Monomer.</text>
</comment>
<feature type="domain" description="F5/8 type C" evidence="11">
    <location>
        <begin position="1195"/>
        <end position="1348"/>
    </location>
</feature>
<evidence type="ECO:0000256" key="6">
    <source>
        <dbReference type="ARBA" id="ARBA00022801"/>
    </source>
</evidence>
<dbReference type="Proteomes" id="UP000014073">
    <property type="component" value="Unassembled WGS sequence"/>
</dbReference>
<dbReference type="eggNOG" id="COG3250">
    <property type="taxonomic scope" value="Bacteria"/>
</dbReference>
<evidence type="ECO:0000259" key="11">
    <source>
        <dbReference type="PROSITE" id="PS50022"/>
    </source>
</evidence>
<dbReference type="EMBL" id="ACBW01000210">
    <property type="protein sequence ID" value="EEF77786.1"/>
    <property type="molecule type" value="Genomic_DNA"/>
</dbReference>
<name>S0FEK0_9BACT</name>
<evidence type="ECO:0000256" key="2">
    <source>
        <dbReference type="ARBA" id="ARBA00001913"/>
    </source>
</evidence>
<keyword evidence="6" id="KW-0378">Hydrolase</keyword>
<dbReference type="PROSITE" id="PS50022">
    <property type="entry name" value="FA58C_3"/>
    <property type="match status" value="1"/>
</dbReference>
<dbReference type="InterPro" id="IPR032312">
    <property type="entry name" value="LacZ_4"/>
</dbReference>
<dbReference type="STRING" id="547042.BACCOPRO_03309"/>
<dbReference type="SUPFAM" id="SSF49303">
    <property type="entry name" value="beta-Galactosidase/glucuronidase domain"/>
    <property type="match status" value="2"/>
</dbReference>
<dbReference type="InterPro" id="IPR006101">
    <property type="entry name" value="Glyco_hydro_2"/>
</dbReference>
<evidence type="ECO:0000313" key="12">
    <source>
        <dbReference type="EMBL" id="EEF77786.1"/>
    </source>
</evidence>
<dbReference type="SMART" id="SM00231">
    <property type="entry name" value="FA58C"/>
    <property type="match status" value="1"/>
</dbReference>
<dbReference type="Gene3D" id="2.70.98.10">
    <property type="match status" value="1"/>
</dbReference>
<feature type="signal peptide" evidence="10">
    <location>
        <begin position="1"/>
        <end position="19"/>
    </location>
</feature>
<dbReference type="InterPro" id="IPR006103">
    <property type="entry name" value="Glyco_hydro_2_cat"/>
</dbReference>
<dbReference type="InterPro" id="IPR006102">
    <property type="entry name" value="Ig-like_GH2"/>
</dbReference>
<accession>S0FEK0</accession>
<evidence type="ECO:0000256" key="8">
    <source>
        <dbReference type="ARBA" id="ARBA00023295"/>
    </source>
</evidence>
<dbReference type="Pfam" id="PF16353">
    <property type="entry name" value="LacZ_4"/>
    <property type="match status" value="1"/>
</dbReference>
<dbReference type="InterPro" id="IPR011013">
    <property type="entry name" value="Gal_mutarotase_sf_dom"/>
</dbReference>
<dbReference type="InterPro" id="IPR004199">
    <property type="entry name" value="B-gal_small/dom_5"/>
</dbReference>
<dbReference type="Gene3D" id="2.60.40.10">
    <property type="entry name" value="Immunoglobulins"/>
    <property type="match status" value="2"/>
</dbReference>
<evidence type="ECO:0000256" key="5">
    <source>
        <dbReference type="ARBA" id="ARBA00012756"/>
    </source>
</evidence>
<keyword evidence="10" id="KW-0732">Signal</keyword>
<dbReference type="InterPro" id="IPR036156">
    <property type="entry name" value="Beta-gal/glucu_dom_sf"/>
</dbReference>
<dbReference type="SUPFAM" id="SSF74650">
    <property type="entry name" value="Galactose mutarotase-like"/>
    <property type="match status" value="1"/>
</dbReference>
<proteinExistence type="inferred from homology"/>
<keyword evidence="7" id="KW-0106">Calcium</keyword>
<evidence type="ECO:0000256" key="3">
    <source>
        <dbReference type="ARBA" id="ARBA00007401"/>
    </source>
</evidence>
<dbReference type="SUPFAM" id="SSF49785">
    <property type="entry name" value="Galactose-binding domain-like"/>
    <property type="match status" value="2"/>
</dbReference>
<sequence>MIRKISLTACLLGAVAGYAQTTTSLAGFSYGDVAAPTGKEWESPQELALNKEQPRAWFFAFSNVDEARKVLPQHSPYWMSLDGTWKFNWVGNPEERPADFYQPAYDVSAWDDVTVPMQWNVAGIQKDGSLKYGVPIYANQPVIFQHKVEVGDWKGGVMRTPPKDWVTYKHRNEVGSYRRTFTVPAGWEGREVYINFDGVSSFFYLWVNGHYVGFSKNSRNTASFDVTPYLNKEGGNVVAVEVYRNSDGSFLEAQDMFRLPGIFRSVSLTSTSKVQVRDLRVIPDLDANYENGSATITADIRNLDKKTAKGYTMSYTLYANKLYSDENTSVSGVNASAPVLELKKGESTSAVTTLEVKAPNKWSAETPYRYTLVGQLKDKKGRVVETVSTSFGFRKVEIKDTPASADEFGLAGRYYYINGKPVKLKGVNRQEISPETGNTITAKQMEEEIMLMKRGNINHVRNSHYSCQNIWYYLCDKYGIYLEDEANIESHEYYYGEESLSHVPEFEAAHVARVMELAHEHVNAPSIVIWSLGNEAGPGVNFVKAYDALHRFDASRPVQYERNNDIVDMGSNQYPSIPWVREAVKGKYDIKYPFHISEYAHSMGNAVGNLIDYWQAIESTNFFCGAAIWDWVDQALYTYDPKTGDRYLAYGGDFGDKPNSGMFCMNGILFPGHRPKPQYYEVKKVYQNVGVKAVDMTKGEIEVFNKAYFTPLSGYQMVWSLYKDGQKVQESTAFRGPRNIVGPRESVRYAIPYDFASLDPQSEYFVKVQFLLAQDEPWAKKGFVQMEEQLPVKAAGVNPSLKEVTASMAKPKMTEEGDFTRVEGNGFVAVFDNKQGTLHSLVYNGKQMLREGEGPKLDALRAPTDNDNWMYQPWYQNGLHNLKHKVVALKVLEGNKGKSNTIQLMYTVESQAPNAAALLGGTSGRYSVKEDTSKPFGPDDFKFTTNQIWTIYADGSIELQSGITSNNSSLVLPRIGYAMQLPEVLQQYTYYGRGPQNNYNDRKTGAFIEQHTSTVKDQFVDFPKPQSMGNREEVRWCALTDKEGNGVEFVMNHPLSVSALPWSALEMTLAPHPYQLPKSTGTHLHLDAAVTGLGGNSCGQGGPLEQDRVKAGNYEMSFVIRPVKNGDYVQTAKVAEAGEMPLSVSRSRNGLVTITSPKAGAQIEYSLNGSKKKQAYTEPFDLRDGGTVTAWYKDNKAVSVSFSYSKIETIPLEVVYASSEEVGYGDAANLVDGDPNTTWHTMFSVTVAQYPHWVDFDAGEVKTIKGFVYMPRQDGGSNAVIKDYKLEVSMDGKNWGEPVAKGTFARGNKAQKVMLDQPVKARYIRFTGLNSQNGADYAGGAEFSVLAD</sequence>
<dbReference type="OrthoDB" id="9801077at2"/>
<dbReference type="PANTHER" id="PTHR46323">
    <property type="entry name" value="BETA-GALACTOSIDASE"/>
    <property type="match status" value="1"/>
</dbReference>